<evidence type="ECO:0000256" key="1">
    <source>
        <dbReference type="ARBA" id="ARBA00022729"/>
    </source>
</evidence>
<dbReference type="Proteomes" id="UP000005954">
    <property type="component" value="Unassembled WGS sequence"/>
</dbReference>
<gene>
    <name evidence="3" type="ORF">ISM_07110</name>
</gene>
<dbReference type="eggNOG" id="ENOG502ZC7S">
    <property type="taxonomic scope" value="Bacteria"/>
</dbReference>
<evidence type="ECO:0000313" key="3">
    <source>
        <dbReference type="EMBL" id="EAP78045.1"/>
    </source>
</evidence>
<dbReference type="AlphaFoldDB" id="A3SL14"/>
<feature type="signal peptide" evidence="2">
    <location>
        <begin position="1"/>
        <end position="25"/>
    </location>
</feature>
<dbReference type="InterPro" id="IPR013517">
    <property type="entry name" value="FG-GAP"/>
</dbReference>
<protein>
    <recommendedName>
        <fullName evidence="5">VCBS repeat-containing protein</fullName>
    </recommendedName>
</protein>
<keyword evidence="4" id="KW-1185">Reference proteome</keyword>
<dbReference type="STRING" id="89187.ISM_07110"/>
<name>A3SL14_ROSNI</name>
<dbReference type="SUPFAM" id="SSF69318">
    <property type="entry name" value="Integrin alpha N-terminal domain"/>
    <property type="match status" value="1"/>
</dbReference>
<dbReference type="EMBL" id="AALY01000001">
    <property type="protein sequence ID" value="EAP78045.1"/>
    <property type="molecule type" value="Genomic_DNA"/>
</dbReference>
<dbReference type="InterPro" id="IPR028994">
    <property type="entry name" value="Integrin_alpha_N"/>
</dbReference>
<reference evidence="3 4" key="1">
    <citation type="submission" date="2005-12" db="EMBL/GenBank/DDBJ databases">
        <authorList>
            <person name="Moran M.A."/>
            <person name="Ferriera S."/>
            <person name="Johnson J."/>
            <person name="Kravitz S."/>
            <person name="Halpern A."/>
            <person name="Remington K."/>
            <person name="Beeson K."/>
            <person name="Tran B."/>
            <person name="Rogers Y.-H."/>
            <person name="Friedman R."/>
            <person name="Venter J.C."/>
        </authorList>
    </citation>
    <scope>NUCLEOTIDE SEQUENCE [LARGE SCALE GENOMIC DNA]</scope>
    <source>
        <strain evidence="4">ATCC BAA-591 / DSM 15170 / ISM</strain>
    </source>
</reference>
<feature type="chain" id="PRO_5002658298" description="VCBS repeat-containing protein" evidence="2">
    <location>
        <begin position="26"/>
        <end position="248"/>
    </location>
</feature>
<evidence type="ECO:0008006" key="5">
    <source>
        <dbReference type="Google" id="ProtNLM"/>
    </source>
</evidence>
<sequence length="248" mass="26735">MAARPLLSRLMALFALLGPCVTASAVLAGSPAIVEARFTDPTTHYAHGVLGDGVEYAGLEARDAAGERHRVRFAPNTRVFEDIAPRLWDVTGDGAPEIVVVETDPAQGAQLAIYALGSGGLVKRAATPHIGSPNRWLAPIAAADFDGDGRIEIGYIDRPHLAKRLRLWRYEAGELRHLSDLDGLTNHRIGWDHIPGGLRLCDGVAEMITADGGWQRIMAVRFAGGALQPRVFGRYDGPESLNRATECE</sequence>
<evidence type="ECO:0000313" key="4">
    <source>
        <dbReference type="Proteomes" id="UP000005954"/>
    </source>
</evidence>
<proteinExistence type="predicted"/>
<dbReference type="OrthoDB" id="58662at2"/>
<evidence type="ECO:0000256" key="2">
    <source>
        <dbReference type="SAM" id="SignalP"/>
    </source>
</evidence>
<organism evidence="3 4">
    <name type="scientific">Roseovarius nubinhibens (strain ATCC BAA-591 / DSM 15170 / ISM)</name>
    <dbReference type="NCBI Taxonomy" id="89187"/>
    <lineage>
        <taxon>Bacteria</taxon>
        <taxon>Pseudomonadati</taxon>
        <taxon>Pseudomonadota</taxon>
        <taxon>Alphaproteobacteria</taxon>
        <taxon>Rhodobacterales</taxon>
        <taxon>Roseobacteraceae</taxon>
        <taxon>Roseovarius</taxon>
    </lineage>
</organism>
<comment type="caution">
    <text evidence="3">The sequence shown here is derived from an EMBL/GenBank/DDBJ whole genome shotgun (WGS) entry which is preliminary data.</text>
</comment>
<keyword evidence="1 2" id="KW-0732">Signal</keyword>
<accession>A3SL14</accession>
<dbReference type="HOGENOM" id="CLU_077949_0_0_5"/>
<dbReference type="Pfam" id="PF13517">
    <property type="entry name" value="FG-GAP_3"/>
    <property type="match status" value="1"/>
</dbReference>